<evidence type="ECO:0000313" key="3">
    <source>
        <dbReference type="Proteomes" id="UP001054846"/>
    </source>
</evidence>
<feature type="region of interest" description="Disordered" evidence="1">
    <location>
        <begin position="1"/>
        <end position="20"/>
    </location>
</feature>
<proteinExistence type="predicted"/>
<reference evidence="2 3" key="1">
    <citation type="journal article" date="2021" name="Genome Biol. Evol.">
        <title>Complete Genome Sequencing of a Novel Gloeobacter Species from a Waterfall Cave in Mexico.</title>
        <authorList>
            <person name="Saw J.H."/>
            <person name="Cardona T."/>
            <person name="Montejano G."/>
        </authorList>
    </citation>
    <scope>NUCLEOTIDE SEQUENCE [LARGE SCALE GENOMIC DNA]</scope>
    <source>
        <strain evidence="2">MG652769</strain>
    </source>
</reference>
<feature type="region of interest" description="Disordered" evidence="1">
    <location>
        <begin position="206"/>
        <end position="251"/>
    </location>
</feature>
<sequence length="251" mass="27151">MDPPDWQIQASEFDSDNSGYANERVQEWEDDNPFDSNQDFENGVLSSHAEDYSTVAANENAEDQAGWDLSENSSALMAALPIDSVSSDIGEVSDISSANALDGMATHLDKIAWEPRRGTQPSYEKVETRYSYPTKQDCRDLYWQEQAHPTPAKEERDKEDKAVLEQVAVDGIGGFVGGVVGGFIGGPVGAGAGGVVGALLAEEGRLKGQREEEARDGCRENGKLEPWIKPNPTSGAYPAEQYGPIAPTPKE</sequence>
<dbReference type="RefSeq" id="WP_230842764.1">
    <property type="nucleotide sequence ID" value="NZ_CP063845.1"/>
</dbReference>
<dbReference type="Proteomes" id="UP001054846">
    <property type="component" value="Chromosome"/>
</dbReference>
<evidence type="ECO:0008006" key="4">
    <source>
        <dbReference type="Google" id="ProtNLM"/>
    </source>
</evidence>
<evidence type="ECO:0000256" key="1">
    <source>
        <dbReference type="SAM" id="MobiDB-lite"/>
    </source>
</evidence>
<feature type="compositionally biased region" description="Basic and acidic residues" evidence="1">
    <location>
        <begin position="206"/>
        <end position="223"/>
    </location>
</feature>
<gene>
    <name evidence="2" type="ORF">ISF26_04630</name>
</gene>
<dbReference type="EMBL" id="CP063845">
    <property type="protein sequence ID" value="UFP95537.1"/>
    <property type="molecule type" value="Genomic_DNA"/>
</dbReference>
<name>A0ABY3PPB1_9CYAN</name>
<accession>A0ABY3PPB1</accession>
<keyword evidence="3" id="KW-1185">Reference proteome</keyword>
<protein>
    <recommendedName>
        <fullName evidence="4">Glycine zipper domain-containing protein</fullName>
    </recommendedName>
</protein>
<evidence type="ECO:0000313" key="2">
    <source>
        <dbReference type="EMBL" id="UFP95537.1"/>
    </source>
</evidence>
<organism evidence="2 3">
    <name type="scientific">Gloeobacter morelensis MG652769</name>
    <dbReference type="NCBI Taxonomy" id="2781736"/>
    <lineage>
        <taxon>Bacteria</taxon>
        <taxon>Bacillati</taxon>
        <taxon>Cyanobacteriota</taxon>
        <taxon>Cyanophyceae</taxon>
        <taxon>Gloeobacterales</taxon>
        <taxon>Gloeobacteraceae</taxon>
        <taxon>Gloeobacter</taxon>
        <taxon>Gloeobacter morelensis</taxon>
    </lineage>
</organism>
<feature type="compositionally biased region" description="Polar residues" evidence="1">
    <location>
        <begin position="8"/>
        <end position="20"/>
    </location>
</feature>